<evidence type="ECO:0000256" key="10">
    <source>
        <dbReference type="ARBA" id="ARBA00022884"/>
    </source>
</evidence>
<feature type="domain" description="Poly(A) polymerase central" evidence="18">
    <location>
        <begin position="211"/>
        <end position="355"/>
    </location>
</feature>
<keyword evidence="6 15" id="KW-0479">Metal-binding</keyword>
<dbReference type="Proteomes" id="UP000016922">
    <property type="component" value="Unassembled WGS sequence"/>
</dbReference>
<dbReference type="GO" id="GO:1990817">
    <property type="term" value="F:poly(A) RNA polymerase activity"/>
    <property type="evidence" value="ECO:0007669"/>
    <property type="project" value="UniProtKB-UniRule"/>
</dbReference>
<dbReference type="eggNOG" id="KOG2245">
    <property type="taxonomic scope" value="Eukaryota"/>
</dbReference>
<feature type="binding site" evidence="14">
    <location>
        <position position="159"/>
    </location>
    <ligand>
        <name>ATP</name>
        <dbReference type="ChEBI" id="CHEBI:30616"/>
    </ligand>
</feature>
<evidence type="ECO:0000256" key="16">
    <source>
        <dbReference type="SAM" id="MobiDB-lite"/>
    </source>
</evidence>
<dbReference type="PANTHER" id="PTHR10682:SF10">
    <property type="entry name" value="POLYNUCLEOTIDE ADENYLYLTRANSFERASE"/>
    <property type="match status" value="1"/>
</dbReference>
<proteinExistence type="inferred from homology"/>
<feature type="binding site" evidence="15">
    <location>
        <position position="104"/>
    </location>
    <ligand>
        <name>Mg(2+)</name>
        <dbReference type="ChEBI" id="CHEBI:18420"/>
        <label>1</label>
        <note>catalytic</note>
    </ligand>
</feature>
<dbReference type="PANTHER" id="PTHR10682">
    <property type="entry name" value="POLY A POLYMERASE"/>
    <property type="match status" value="1"/>
</dbReference>
<dbReference type="SUPFAM" id="SSF81301">
    <property type="entry name" value="Nucleotidyltransferase"/>
    <property type="match status" value="1"/>
</dbReference>
<dbReference type="InterPro" id="IPR011068">
    <property type="entry name" value="NuclTrfase_I-like_C"/>
</dbReference>
<feature type="region of interest" description="Disordered" evidence="16">
    <location>
        <begin position="533"/>
        <end position="581"/>
    </location>
</feature>
<feature type="binding site" evidence="14">
    <location>
        <position position="220"/>
    </location>
    <ligand>
        <name>ATP</name>
        <dbReference type="ChEBI" id="CHEBI:30616"/>
    </ligand>
</feature>
<dbReference type="InterPro" id="IPR014492">
    <property type="entry name" value="PolyA_polymerase"/>
</dbReference>
<dbReference type="InterPro" id="IPR043519">
    <property type="entry name" value="NT_sf"/>
</dbReference>
<evidence type="ECO:0000256" key="3">
    <source>
        <dbReference type="ARBA" id="ARBA00010912"/>
    </source>
</evidence>
<keyword evidence="9 15" id="KW-0460">Magnesium</keyword>
<dbReference type="GO" id="GO:0005829">
    <property type="term" value="C:cytosol"/>
    <property type="evidence" value="ECO:0007669"/>
    <property type="project" value="EnsemblFungi"/>
</dbReference>
<dbReference type="FunFam" id="3.30.460.10:FF:000002">
    <property type="entry name" value="Poly(A) polymerase alpha, putative"/>
    <property type="match status" value="1"/>
</dbReference>
<dbReference type="InterPro" id="IPR048840">
    <property type="entry name" value="PolA_pol_NTPase"/>
</dbReference>
<organism evidence="20 21">
    <name type="scientific">Glarea lozoyensis (strain ATCC 20868 / MF5171)</name>
    <dbReference type="NCBI Taxonomy" id="1116229"/>
    <lineage>
        <taxon>Eukaryota</taxon>
        <taxon>Fungi</taxon>
        <taxon>Dikarya</taxon>
        <taxon>Ascomycota</taxon>
        <taxon>Pezizomycotina</taxon>
        <taxon>Leotiomycetes</taxon>
        <taxon>Helotiales</taxon>
        <taxon>Helotiaceae</taxon>
        <taxon>Glarea</taxon>
    </lineage>
</organism>
<dbReference type="GO" id="GO:0005847">
    <property type="term" value="C:mRNA cleavage and polyadenylation specificity factor complex"/>
    <property type="evidence" value="ECO:0007669"/>
    <property type="project" value="EnsemblFungi"/>
</dbReference>
<evidence type="ECO:0000256" key="12">
    <source>
        <dbReference type="ARBA" id="ARBA00023242"/>
    </source>
</evidence>
<dbReference type="Gene3D" id="3.30.70.590">
    <property type="entry name" value="Poly(A) polymerase predicted RNA binding domain"/>
    <property type="match status" value="1"/>
</dbReference>
<dbReference type="Pfam" id="PF04928">
    <property type="entry name" value="PAP_central"/>
    <property type="match status" value="1"/>
</dbReference>
<feature type="binding site" evidence="14">
    <location>
        <begin position="238"/>
        <end position="239"/>
    </location>
    <ligand>
        <name>ATP</name>
        <dbReference type="ChEBI" id="CHEBI:30616"/>
    </ligand>
</feature>
<evidence type="ECO:0000259" key="18">
    <source>
        <dbReference type="Pfam" id="PF04928"/>
    </source>
</evidence>
<dbReference type="Pfam" id="PF04926">
    <property type="entry name" value="PAP_RNA-bind"/>
    <property type="match status" value="1"/>
</dbReference>
<keyword evidence="5 13" id="KW-0808">Transferase</keyword>
<dbReference type="KEGG" id="glz:GLAREA_05454"/>
<comment type="similarity">
    <text evidence="3 13">Belongs to the poly(A) polymerase family.</text>
</comment>
<dbReference type="SUPFAM" id="SSF55003">
    <property type="entry name" value="PAP/Archaeal CCA-adding enzyme, C-terminal domain"/>
    <property type="match status" value="1"/>
</dbReference>
<dbReference type="GO" id="GO:1990251">
    <property type="term" value="C:nuclear exosome focus"/>
    <property type="evidence" value="ECO:0007669"/>
    <property type="project" value="EnsemblFungi"/>
</dbReference>
<keyword evidence="11" id="KW-0464">Manganese</keyword>
<dbReference type="EMBL" id="KE145353">
    <property type="protein sequence ID" value="EPE36116.1"/>
    <property type="molecule type" value="Genomic_DNA"/>
</dbReference>
<sequence>MASSEPPRYGVTAPLSTALPTENEIACTHSLIEELKRQNNYESAAETNKRTVVLQSLQAIAEEFVKQVCRAQGKSERVANAAGAKICTYGSFRLGVFGPGSDIDTLVVAPENVKKDDYFKYFPDLLTKMAPKGSITDVTLVPDAFVPIIKFEYSGISIDLIFASIHLEQVPRDLSLQGQDMLRGLDEAGVRSLNGTRVTDEILALVPQTGVFRTALRGVKLWAQRRAIYANIMGFPGGVAWAMMVARICQLYPKAAASTIVLKFFRLMEKWQWPMPVLLKAIEPGESLLKQWNPKLYHQDRFHLMPIITPAFPCMCATHNITQSTKLVIQRELKRGGDITDKIMSGKLSWKELFVKNTFFAKDYKYYLSVIASSTSEESQLIWSGAVESKVRFLCGYLDSHPSIAIACPFNKGFERQHKCHTDEEIEKAKTCLDYQVKDSSAENTEPKEQHSNVVETNGHEEVKPKQEESLTEKVTTVYTTTYYVGLELEEGAKSLDLSFEVDKFKGRCIMWDKYDQDLMALNVVHTKNCDLPDDVFTEGEVKPSRSSKKKTGGTSKKRAATESSSDTAAKRQQTKLPAAS</sequence>
<dbReference type="EC" id="2.7.7.19" evidence="13"/>
<evidence type="ECO:0000256" key="8">
    <source>
        <dbReference type="ARBA" id="ARBA00022840"/>
    </source>
</evidence>
<evidence type="ECO:0000256" key="7">
    <source>
        <dbReference type="ARBA" id="ARBA00022741"/>
    </source>
</evidence>
<feature type="binding site" evidence="15">
    <location>
        <position position="159"/>
    </location>
    <ligand>
        <name>Mg(2+)</name>
        <dbReference type="ChEBI" id="CHEBI:18420"/>
        <label>2</label>
        <note>catalytic</note>
    </ligand>
</feature>
<evidence type="ECO:0000256" key="1">
    <source>
        <dbReference type="ARBA" id="ARBA00001936"/>
    </source>
</evidence>
<keyword evidence="4 13" id="KW-0507">mRNA processing</keyword>
<dbReference type="InterPro" id="IPR007012">
    <property type="entry name" value="PolA_pol_cen_dom"/>
</dbReference>
<dbReference type="Gene3D" id="3.30.460.10">
    <property type="entry name" value="Beta Polymerase, domain 2"/>
    <property type="match status" value="1"/>
</dbReference>
<dbReference type="GeneID" id="19464508"/>
<evidence type="ECO:0000256" key="5">
    <source>
        <dbReference type="ARBA" id="ARBA00022679"/>
    </source>
</evidence>
<dbReference type="GO" id="GO:0071920">
    <property type="term" value="C:cleavage body"/>
    <property type="evidence" value="ECO:0007669"/>
    <property type="project" value="EnsemblFungi"/>
</dbReference>
<keyword evidence="12 13" id="KW-0539">Nucleus</keyword>
<dbReference type="GO" id="GO:0003723">
    <property type="term" value="F:RNA binding"/>
    <property type="evidence" value="ECO:0007669"/>
    <property type="project" value="UniProtKB-UniRule"/>
</dbReference>
<gene>
    <name evidence="20" type="ORF">GLAREA_05454</name>
</gene>
<dbReference type="OMA" id="PAYPAMC"/>
<dbReference type="GO" id="GO:0033620">
    <property type="term" value="C:Mei2 nuclear dot complex"/>
    <property type="evidence" value="ECO:0007669"/>
    <property type="project" value="EnsemblFungi"/>
</dbReference>
<keyword evidence="8 13" id="KW-0067">ATP-binding</keyword>
<evidence type="ECO:0000256" key="6">
    <source>
        <dbReference type="ARBA" id="ARBA00022723"/>
    </source>
</evidence>
<comment type="cofactor">
    <cofactor evidence="15">
        <name>Mg(2+)</name>
        <dbReference type="ChEBI" id="CHEBI:18420"/>
    </cofactor>
    <text evidence="15">Binds 2 magnesium ions. Also active with manganese.</text>
</comment>
<evidence type="ECO:0000256" key="13">
    <source>
        <dbReference type="PIRNR" id="PIRNR018425"/>
    </source>
</evidence>
<dbReference type="GO" id="GO:0005524">
    <property type="term" value="F:ATP binding"/>
    <property type="evidence" value="ECO:0007669"/>
    <property type="project" value="UniProtKB-UniRule"/>
</dbReference>
<feature type="compositionally biased region" description="Basic and acidic residues" evidence="16">
    <location>
        <begin position="458"/>
        <end position="470"/>
    </location>
</feature>
<evidence type="ECO:0000256" key="15">
    <source>
        <dbReference type="PIRSR" id="PIRSR018425-2"/>
    </source>
</evidence>
<keyword evidence="10" id="KW-0694">RNA-binding</keyword>
<reference evidence="20 21" key="1">
    <citation type="journal article" date="2013" name="BMC Genomics">
        <title>Genomics-driven discovery of the pneumocandin biosynthetic gene cluster in the fungus Glarea lozoyensis.</title>
        <authorList>
            <person name="Chen L."/>
            <person name="Yue Q."/>
            <person name="Zhang X."/>
            <person name="Xiang M."/>
            <person name="Wang C."/>
            <person name="Li S."/>
            <person name="Che Y."/>
            <person name="Ortiz-Lopez F.J."/>
            <person name="Bills G.F."/>
            <person name="Liu X."/>
            <person name="An Z."/>
        </authorList>
    </citation>
    <scope>NUCLEOTIDE SEQUENCE [LARGE SCALE GENOMIC DNA]</scope>
    <source>
        <strain evidence="21">ATCC 20868 / MF5171</strain>
    </source>
</reference>
<evidence type="ECO:0000256" key="14">
    <source>
        <dbReference type="PIRSR" id="PIRSR018425-1"/>
    </source>
</evidence>
<comment type="cofactor">
    <cofactor evidence="1">
        <name>Mn(2+)</name>
        <dbReference type="ChEBI" id="CHEBI:29035"/>
    </cofactor>
</comment>
<comment type="subcellular location">
    <subcellularLocation>
        <location evidence="2 13">Nucleus</location>
    </subcellularLocation>
</comment>
<evidence type="ECO:0000256" key="4">
    <source>
        <dbReference type="ARBA" id="ARBA00022664"/>
    </source>
</evidence>
<feature type="domain" description="Poly(A) polymerase RNA-binding" evidence="17">
    <location>
        <begin position="358"/>
        <end position="545"/>
    </location>
</feature>
<dbReference type="Gene3D" id="1.10.1410.10">
    <property type="match status" value="1"/>
</dbReference>
<dbReference type="Pfam" id="PF20750">
    <property type="entry name" value="PAP_NTPase"/>
    <property type="match status" value="1"/>
</dbReference>
<dbReference type="CDD" id="cd05402">
    <property type="entry name" value="NT_PAP_TUTase"/>
    <property type="match status" value="1"/>
</dbReference>
<comment type="catalytic activity">
    <reaction evidence="13">
        <text>RNA(n) + ATP = RNA(n)-3'-adenine ribonucleotide + diphosphate</text>
        <dbReference type="Rhea" id="RHEA:11332"/>
        <dbReference type="Rhea" id="RHEA-COMP:14527"/>
        <dbReference type="Rhea" id="RHEA-COMP:17347"/>
        <dbReference type="ChEBI" id="CHEBI:30616"/>
        <dbReference type="ChEBI" id="CHEBI:33019"/>
        <dbReference type="ChEBI" id="CHEBI:140395"/>
        <dbReference type="ChEBI" id="CHEBI:173115"/>
        <dbReference type="EC" id="2.7.7.19"/>
    </reaction>
</comment>
<keyword evidence="7 13" id="KW-0547">Nucleotide-binding</keyword>
<feature type="binding site" evidence="15">
    <location>
        <position position="104"/>
    </location>
    <ligand>
        <name>Mg(2+)</name>
        <dbReference type="ChEBI" id="CHEBI:18420"/>
        <label>2</label>
        <note>catalytic</note>
    </ligand>
</feature>
<evidence type="ECO:0000259" key="17">
    <source>
        <dbReference type="Pfam" id="PF04926"/>
    </source>
</evidence>
<dbReference type="InterPro" id="IPR007010">
    <property type="entry name" value="PolA_pol_RNA-bd_dom"/>
</dbReference>
<feature type="compositionally biased region" description="Basic residues" evidence="16">
    <location>
        <begin position="546"/>
        <end position="559"/>
    </location>
</feature>
<comment type="function">
    <text evidence="13">Polymerase that creates the 3'-poly(A) tail of mRNA's.</text>
</comment>
<evidence type="ECO:0000259" key="19">
    <source>
        <dbReference type="Pfam" id="PF20750"/>
    </source>
</evidence>
<keyword evidence="21" id="KW-1185">Reference proteome</keyword>
<evidence type="ECO:0000313" key="20">
    <source>
        <dbReference type="EMBL" id="EPE36116.1"/>
    </source>
</evidence>
<accession>S3DVY3</accession>
<feature type="binding site" evidence="14">
    <location>
        <begin position="102"/>
        <end position="104"/>
    </location>
    <ligand>
        <name>ATP</name>
        <dbReference type="ChEBI" id="CHEBI:30616"/>
    </ligand>
</feature>
<feature type="compositionally biased region" description="Basic and acidic residues" evidence="16">
    <location>
        <begin position="440"/>
        <end position="451"/>
    </location>
</feature>
<feature type="domain" description="Poly(A) polymerase nucleotidyltransferase" evidence="19">
    <location>
        <begin position="10"/>
        <end position="206"/>
    </location>
</feature>
<dbReference type="HOGENOM" id="CLU_011511_4_1_1"/>
<feature type="binding site" evidence="14">
    <location>
        <position position="229"/>
    </location>
    <ligand>
        <name>ATP</name>
        <dbReference type="ChEBI" id="CHEBI:30616"/>
    </ligand>
</feature>
<feature type="binding site" evidence="15">
    <location>
        <position position="102"/>
    </location>
    <ligand>
        <name>Mg(2+)</name>
        <dbReference type="ChEBI" id="CHEBI:18420"/>
        <label>1</label>
        <note>catalytic</note>
    </ligand>
</feature>
<dbReference type="PIRSF" id="PIRSF018425">
    <property type="entry name" value="PolyA_polymerase"/>
    <property type="match status" value="1"/>
</dbReference>
<dbReference type="GO" id="GO:0180010">
    <property type="term" value="P:co-transcriptional mRNA 3'-end processing, cleavage and polyadenylation pathway"/>
    <property type="evidence" value="ECO:0007669"/>
    <property type="project" value="EnsemblFungi"/>
</dbReference>
<evidence type="ECO:0000256" key="2">
    <source>
        <dbReference type="ARBA" id="ARBA00004123"/>
    </source>
</evidence>
<dbReference type="AlphaFoldDB" id="S3DVY3"/>
<dbReference type="RefSeq" id="XP_008076934.1">
    <property type="nucleotide sequence ID" value="XM_008078743.1"/>
</dbReference>
<feature type="region of interest" description="Disordered" evidence="16">
    <location>
        <begin position="440"/>
        <end position="470"/>
    </location>
</feature>
<dbReference type="FunFam" id="1.10.1410.10:FF:000001">
    <property type="entry name" value="Putative poly(A) polymerase gamma"/>
    <property type="match status" value="1"/>
</dbReference>
<evidence type="ECO:0000313" key="21">
    <source>
        <dbReference type="Proteomes" id="UP000016922"/>
    </source>
</evidence>
<dbReference type="FunFam" id="3.30.70.590:FF:000003">
    <property type="entry name" value="Poly(A) polymerase"/>
    <property type="match status" value="1"/>
</dbReference>
<feature type="compositionally biased region" description="Polar residues" evidence="16">
    <location>
        <begin position="562"/>
        <end position="581"/>
    </location>
</feature>
<dbReference type="OrthoDB" id="412748at2759"/>
<dbReference type="GO" id="GO:0046872">
    <property type="term" value="F:metal ion binding"/>
    <property type="evidence" value="ECO:0007669"/>
    <property type="project" value="UniProtKB-KW"/>
</dbReference>
<protein>
    <recommendedName>
        <fullName evidence="13">Poly(A) polymerase</fullName>
        <ecNumber evidence="13">2.7.7.19</ecNumber>
    </recommendedName>
</protein>
<dbReference type="SUPFAM" id="SSF81631">
    <property type="entry name" value="PAP/OAS1 substrate-binding domain"/>
    <property type="match status" value="1"/>
</dbReference>
<name>S3DVY3_GLAL2</name>
<evidence type="ECO:0000256" key="9">
    <source>
        <dbReference type="ARBA" id="ARBA00022842"/>
    </source>
</evidence>
<feature type="binding site" evidence="15">
    <location>
        <position position="102"/>
    </location>
    <ligand>
        <name>Mg(2+)</name>
        <dbReference type="ChEBI" id="CHEBI:18420"/>
        <label>2</label>
        <note>catalytic</note>
    </ligand>
</feature>
<dbReference type="GO" id="GO:0033621">
    <property type="term" value="P:nuclear mRNA surveillance of meiosis-specific transcripts"/>
    <property type="evidence" value="ECO:0007669"/>
    <property type="project" value="EnsemblFungi"/>
</dbReference>
<dbReference type="STRING" id="1116229.S3DVY3"/>
<evidence type="ECO:0000256" key="11">
    <source>
        <dbReference type="ARBA" id="ARBA00023211"/>
    </source>
</evidence>